<sequence length="94" mass="10640">MKLLMMTDDGRLKMRWRVLLQPPPVEDEELVELLQAYNAMFQDVVQVHEVDEEGEAVRGLMVPGAFGSVHPPPLLRRRAHGAAVREAVVQRLSL</sequence>
<organism evidence="1 2">
    <name type="scientific">Haematococcus lacustris</name>
    <name type="common">Green alga</name>
    <name type="synonym">Haematococcus pluvialis</name>
    <dbReference type="NCBI Taxonomy" id="44745"/>
    <lineage>
        <taxon>Eukaryota</taxon>
        <taxon>Viridiplantae</taxon>
        <taxon>Chlorophyta</taxon>
        <taxon>core chlorophytes</taxon>
        <taxon>Chlorophyceae</taxon>
        <taxon>CS clade</taxon>
        <taxon>Chlamydomonadales</taxon>
        <taxon>Haematococcaceae</taxon>
        <taxon>Haematococcus</taxon>
    </lineage>
</organism>
<dbReference type="Proteomes" id="UP000485058">
    <property type="component" value="Unassembled WGS sequence"/>
</dbReference>
<name>A0A6A0AFI3_HAELA</name>
<evidence type="ECO:0000313" key="2">
    <source>
        <dbReference type="Proteomes" id="UP000485058"/>
    </source>
</evidence>
<keyword evidence="2" id="KW-1185">Reference proteome</keyword>
<evidence type="ECO:0000313" key="1">
    <source>
        <dbReference type="EMBL" id="GFH31659.1"/>
    </source>
</evidence>
<proteinExistence type="predicted"/>
<accession>A0A6A0AFI3</accession>
<comment type="caution">
    <text evidence="1">The sequence shown here is derived from an EMBL/GenBank/DDBJ whole genome shotgun (WGS) entry which is preliminary data.</text>
</comment>
<protein>
    <submittedName>
        <fullName evidence="1">Uncharacterized protein</fullName>
    </submittedName>
</protein>
<dbReference type="EMBL" id="BLLF01005809">
    <property type="protein sequence ID" value="GFH31659.1"/>
    <property type="molecule type" value="Genomic_DNA"/>
</dbReference>
<gene>
    <name evidence="1" type="ORF">HaLaN_30741</name>
</gene>
<reference evidence="1 2" key="1">
    <citation type="submission" date="2020-02" db="EMBL/GenBank/DDBJ databases">
        <title>Draft genome sequence of Haematococcus lacustris strain NIES-144.</title>
        <authorList>
            <person name="Morimoto D."/>
            <person name="Nakagawa S."/>
            <person name="Yoshida T."/>
            <person name="Sawayama S."/>
        </authorList>
    </citation>
    <scope>NUCLEOTIDE SEQUENCE [LARGE SCALE GENOMIC DNA]</scope>
    <source>
        <strain evidence="1 2">NIES-144</strain>
    </source>
</reference>
<dbReference type="AlphaFoldDB" id="A0A6A0AFI3"/>